<organism evidence="2 3">
    <name type="scientific">Mycoplasmopsis cynos (strain C142)</name>
    <name type="common">Mycoplasma cynos</name>
    <dbReference type="NCBI Taxonomy" id="1246955"/>
    <lineage>
        <taxon>Bacteria</taxon>
        <taxon>Bacillati</taxon>
        <taxon>Mycoplasmatota</taxon>
        <taxon>Mycoplasmoidales</taxon>
        <taxon>Metamycoplasmataceae</taxon>
        <taxon>Mycoplasmopsis</taxon>
    </lineage>
</organism>
<sequence>MVQKHLQDQLVGIINFLKSFLTKNDFFLKKKKKRLYFVATKYKNFNKKVKFLVIHISEISVLNKTFCLYIFSTFFYLRN</sequence>
<dbReference type="EMBL" id="HF559394">
    <property type="protein sequence ID" value="CCP24284.1"/>
    <property type="molecule type" value="Genomic_DNA"/>
</dbReference>
<evidence type="ECO:0000313" key="2">
    <source>
        <dbReference type="EMBL" id="CCP24284.1"/>
    </source>
</evidence>
<keyword evidence="1" id="KW-0472">Membrane</keyword>
<proteinExistence type="predicted"/>
<accession>L0RUU4</accession>
<name>L0RUU4_MYCC1</name>
<gene>
    <name evidence="2" type="primary">MCYN0552</name>
    <name evidence="2" type="ordered locus">MCYN_0552</name>
</gene>
<dbReference type="KEGG" id="mcy:MCYN_0552"/>
<protein>
    <submittedName>
        <fullName evidence="2">Uncharacterized protein</fullName>
    </submittedName>
</protein>
<reference evidence="3" key="1">
    <citation type="journal article" date="2013" name="Genome Announc.">
        <title>Complete genome sequence of Mycoplasma cynos strain C142.</title>
        <authorList>
            <person name="Walker C.A."/>
            <person name="Mannering S.A."/>
            <person name="Shields S."/>
            <person name="Blake D.P."/>
            <person name="Brownlie J."/>
        </authorList>
    </citation>
    <scope>NUCLEOTIDE SEQUENCE [LARGE SCALE GENOMIC DNA]</scope>
    <source>
        <strain evidence="3">C142</strain>
    </source>
</reference>
<dbReference type="Proteomes" id="UP000010466">
    <property type="component" value="Chromosome"/>
</dbReference>
<keyword evidence="1" id="KW-1133">Transmembrane helix</keyword>
<evidence type="ECO:0000313" key="3">
    <source>
        <dbReference type="Proteomes" id="UP000010466"/>
    </source>
</evidence>
<evidence type="ECO:0000256" key="1">
    <source>
        <dbReference type="SAM" id="Phobius"/>
    </source>
</evidence>
<dbReference type="AlphaFoldDB" id="L0RUU4"/>
<keyword evidence="3" id="KW-1185">Reference proteome</keyword>
<dbReference type="HOGENOM" id="CLU_2602206_0_0_14"/>
<keyword evidence="1" id="KW-0812">Transmembrane</keyword>
<dbReference type="STRING" id="1246955.MCYN_0552"/>
<feature type="transmembrane region" description="Helical" evidence="1">
    <location>
        <begin position="51"/>
        <end position="77"/>
    </location>
</feature>